<protein>
    <submittedName>
        <fullName evidence="1">Uncharacterized protein</fullName>
    </submittedName>
</protein>
<sequence length="45" mass="5163">MAKKEKKCCGNCFWFDNEDAYGQGWCIDSQGETSCDLVCNNHLNR</sequence>
<name>A0A8S5UQG7_9CAUD</name>
<dbReference type="EMBL" id="BK016120">
    <property type="protein sequence ID" value="DAF96683.1"/>
    <property type="molecule type" value="Genomic_DNA"/>
</dbReference>
<proteinExistence type="predicted"/>
<accession>A0A8S5UQG7</accession>
<evidence type="ECO:0000313" key="1">
    <source>
        <dbReference type="EMBL" id="DAF96683.1"/>
    </source>
</evidence>
<organism evidence="1">
    <name type="scientific">Siphoviridae sp. ctfrT39</name>
    <dbReference type="NCBI Taxonomy" id="2825598"/>
    <lineage>
        <taxon>Viruses</taxon>
        <taxon>Duplodnaviria</taxon>
        <taxon>Heunggongvirae</taxon>
        <taxon>Uroviricota</taxon>
        <taxon>Caudoviricetes</taxon>
    </lineage>
</organism>
<reference evidence="1" key="1">
    <citation type="journal article" date="2021" name="Proc. Natl. Acad. Sci. U.S.A.">
        <title>A Catalog of Tens of Thousands of Viruses from Human Metagenomes Reveals Hidden Associations with Chronic Diseases.</title>
        <authorList>
            <person name="Tisza M.J."/>
            <person name="Buck C.B."/>
        </authorList>
    </citation>
    <scope>NUCLEOTIDE SEQUENCE</scope>
    <source>
        <strain evidence="1">CtfrT39</strain>
    </source>
</reference>